<keyword evidence="1" id="KW-0472">Membrane</keyword>
<organism evidence="2 3">
    <name type="scientific">candidate division WWE3 bacterium RIFCSPLOWO2_01_FULL_41_9</name>
    <dbReference type="NCBI Taxonomy" id="1802626"/>
    <lineage>
        <taxon>Bacteria</taxon>
        <taxon>Katanobacteria</taxon>
    </lineage>
</organism>
<keyword evidence="1" id="KW-1133">Transmembrane helix</keyword>
<dbReference type="Proteomes" id="UP000178346">
    <property type="component" value="Unassembled WGS sequence"/>
</dbReference>
<accession>A0A1F4VL85</accession>
<name>A0A1F4VL85_UNCKA</name>
<sequence length="163" mass="18361">MRKANLFMILSAIVMLLLIAGAVYYFLLPQVAPPFALDKVPSSPFSKLNERNSKDEPQKLNTVLDIEGYKDNVLRELSIDCKLYEKGVDQEADLSRAVDLTRDLLTKEGAVDELGSFKEGILYEGLTIEKSEGYCIFVLLDSNSEKDFIYEKADGTFVKHKLD</sequence>
<comment type="caution">
    <text evidence="2">The sequence shown here is derived from an EMBL/GenBank/DDBJ whole genome shotgun (WGS) entry which is preliminary data.</text>
</comment>
<evidence type="ECO:0000256" key="1">
    <source>
        <dbReference type="SAM" id="Phobius"/>
    </source>
</evidence>
<evidence type="ECO:0000313" key="3">
    <source>
        <dbReference type="Proteomes" id="UP000178346"/>
    </source>
</evidence>
<feature type="transmembrane region" description="Helical" evidence="1">
    <location>
        <begin position="7"/>
        <end position="27"/>
    </location>
</feature>
<reference evidence="2 3" key="1">
    <citation type="journal article" date="2016" name="Nat. Commun.">
        <title>Thousands of microbial genomes shed light on interconnected biogeochemical processes in an aquifer system.</title>
        <authorList>
            <person name="Anantharaman K."/>
            <person name="Brown C.T."/>
            <person name="Hug L.A."/>
            <person name="Sharon I."/>
            <person name="Castelle C.J."/>
            <person name="Probst A.J."/>
            <person name="Thomas B.C."/>
            <person name="Singh A."/>
            <person name="Wilkins M.J."/>
            <person name="Karaoz U."/>
            <person name="Brodie E.L."/>
            <person name="Williams K.H."/>
            <person name="Hubbard S.S."/>
            <person name="Banfield J.F."/>
        </authorList>
    </citation>
    <scope>NUCLEOTIDE SEQUENCE [LARGE SCALE GENOMIC DNA]</scope>
</reference>
<keyword evidence="1" id="KW-0812">Transmembrane</keyword>
<proteinExistence type="predicted"/>
<dbReference type="AlphaFoldDB" id="A0A1F4VL85"/>
<evidence type="ECO:0000313" key="2">
    <source>
        <dbReference type="EMBL" id="OGC58037.1"/>
    </source>
</evidence>
<dbReference type="EMBL" id="MEVJ01000009">
    <property type="protein sequence ID" value="OGC58037.1"/>
    <property type="molecule type" value="Genomic_DNA"/>
</dbReference>
<gene>
    <name evidence="2" type="ORF">A2976_04015</name>
</gene>
<protein>
    <submittedName>
        <fullName evidence="2">Uncharacterized protein</fullName>
    </submittedName>
</protein>